<dbReference type="AlphaFoldDB" id="A0A699IHG7"/>
<gene>
    <name evidence="2" type="ORF">Tci_538489</name>
</gene>
<evidence type="ECO:0000256" key="1">
    <source>
        <dbReference type="SAM" id="MobiDB-lite"/>
    </source>
</evidence>
<reference evidence="2" key="1">
    <citation type="journal article" date="2019" name="Sci. Rep.">
        <title>Draft genome of Tanacetum cinerariifolium, the natural source of mosquito coil.</title>
        <authorList>
            <person name="Yamashiro T."/>
            <person name="Shiraishi A."/>
            <person name="Satake H."/>
            <person name="Nakayama K."/>
        </authorList>
    </citation>
    <scope>NUCLEOTIDE SEQUENCE</scope>
</reference>
<evidence type="ECO:0000313" key="2">
    <source>
        <dbReference type="EMBL" id="GEZ66516.1"/>
    </source>
</evidence>
<dbReference type="EMBL" id="BKCJ010307281">
    <property type="protein sequence ID" value="GEZ66516.1"/>
    <property type="molecule type" value="Genomic_DNA"/>
</dbReference>
<feature type="compositionally biased region" description="Polar residues" evidence="1">
    <location>
        <begin position="107"/>
        <end position="117"/>
    </location>
</feature>
<protein>
    <submittedName>
        <fullName evidence="2">Uncharacterized protein</fullName>
    </submittedName>
</protein>
<organism evidence="2">
    <name type="scientific">Tanacetum cinerariifolium</name>
    <name type="common">Dalmatian daisy</name>
    <name type="synonym">Chrysanthemum cinerariifolium</name>
    <dbReference type="NCBI Taxonomy" id="118510"/>
    <lineage>
        <taxon>Eukaryota</taxon>
        <taxon>Viridiplantae</taxon>
        <taxon>Streptophyta</taxon>
        <taxon>Embryophyta</taxon>
        <taxon>Tracheophyta</taxon>
        <taxon>Spermatophyta</taxon>
        <taxon>Magnoliopsida</taxon>
        <taxon>eudicotyledons</taxon>
        <taxon>Gunneridae</taxon>
        <taxon>Pentapetalae</taxon>
        <taxon>asterids</taxon>
        <taxon>campanulids</taxon>
        <taxon>Asterales</taxon>
        <taxon>Asteraceae</taxon>
        <taxon>Asteroideae</taxon>
        <taxon>Anthemideae</taxon>
        <taxon>Anthemidinae</taxon>
        <taxon>Tanacetum</taxon>
    </lineage>
</organism>
<sequence>MPPRADLSFSRLDKYVFKSKVSETITSVPKIETNASKTSKDSLEKPKTIRSSTPLIEEWESDSEDENVFKPKEVKKTVKPSLEKIEFVNARNTTVKNKNKAEKPRKFSQSSRGNKRN</sequence>
<feature type="region of interest" description="Disordered" evidence="1">
    <location>
        <begin position="90"/>
        <end position="117"/>
    </location>
</feature>
<comment type="caution">
    <text evidence="2">The sequence shown here is derived from an EMBL/GenBank/DDBJ whole genome shotgun (WGS) entry which is preliminary data.</text>
</comment>
<accession>A0A699IHG7</accession>
<name>A0A699IHG7_TANCI</name>
<proteinExistence type="predicted"/>